<name>A0A072UDD8_MEDTR</name>
<dbReference type="AlphaFoldDB" id="A0A072UDD8"/>
<evidence type="ECO:0000313" key="1">
    <source>
        <dbReference type="EMBL" id="KEH27446.1"/>
    </source>
</evidence>
<reference evidence="1 3" key="2">
    <citation type="journal article" date="2014" name="BMC Genomics">
        <title>An improved genome release (version Mt4.0) for the model legume Medicago truncatula.</title>
        <authorList>
            <person name="Tang H."/>
            <person name="Krishnakumar V."/>
            <person name="Bidwell S."/>
            <person name="Rosen B."/>
            <person name="Chan A."/>
            <person name="Zhou S."/>
            <person name="Gentzbittel L."/>
            <person name="Childs K.L."/>
            <person name="Yandell M."/>
            <person name="Gundlach H."/>
            <person name="Mayer K.F."/>
            <person name="Schwartz D.C."/>
            <person name="Town C.D."/>
        </authorList>
    </citation>
    <scope>GENOME REANNOTATION</scope>
    <source>
        <strain evidence="1">A17</strain>
        <strain evidence="2 3">cv. Jemalong A17</strain>
    </source>
</reference>
<dbReference type="EMBL" id="CM001221">
    <property type="protein sequence ID" value="KEH27446.1"/>
    <property type="molecule type" value="Genomic_DNA"/>
</dbReference>
<reference evidence="2" key="3">
    <citation type="submission" date="2015-04" db="UniProtKB">
        <authorList>
            <consortium name="EnsemblPlants"/>
        </authorList>
    </citation>
    <scope>IDENTIFICATION</scope>
    <source>
        <strain evidence="2">cv. Jemalong A17</strain>
    </source>
</reference>
<accession>A0A072UDD8</accession>
<sequence length="55" mass="6014">MYKLNSERLPTTGGPVCVAQHLIFPTKQVTTTITVFTISMPEKIGNELGILGRPN</sequence>
<protein>
    <submittedName>
        <fullName evidence="1 2">Uncharacterized protein</fullName>
    </submittedName>
</protein>
<keyword evidence="3" id="KW-1185">Reference proteome</keyword>
<evidence type="ECO:0000313" key="3">
    <source>
        <dbReference type="Proteomes" id="UP000002051"/>
    </source>
</evidence>
<evidence type="ECO:0000313" key="2">
    <source>
        <dbReference type="EnsemblPlants" id="KEH27446"/>
    </source>
</evidence>
<dbReference type="Proteomes" id="UP000002051">
    <property type="component" value="Chromosome 5"/>
</dbReference>
<dbReference type="EnsemblPlants" id="KEH27446">
    <property type="protein sequence ID" value="KEH27446"/>
    <property type="gene ID" value="MTR_5g011415"/>
</dbReference>
<reference evidence="1 3" key="1">
    <citation type="journal article" date="2011" name="Nature">
        <title>The Medicago genome provides insight into the evolution of rhizobial symbioses.</title>
        <authorList>
            <person name="Young N.D."/>
            <person name="Debelle F."/>
            <person name="Oldroyd G.E."/>
            <person name="Geurts R."/>
            <person name="Cannon S.B."/>
            <person name="Udvardi M.K."/>
            <person name="Benedito V.A."/>
            <person name="Mayer K.F."/>
            <person name="Gouzy J."/>
            <person name="Schoof H."/>
            <person name="Van de Peer Y."/>
            <person name="Proost S."/>
            <person name="Cook D.R."/>
            <person name="Meyers B.C."/>
            <person name="Spannagl M."/>
            <person name="Cheung F."/>
            <person name="De Mita S."/>
            <person name="Krishnakumar V."/>
            <person name="Gundlach H."/>
            <person name="Zhou S."/>
            <person name="Mudge J."/>
            <person name="Bharti A.K."/>
            <person name="Murray J.D."/>
            <person name="Naoumkina M.A."/>
            <person name="Rosen B."/>
            <person name="Silverstein K.A."/>
            <person name="Tang H."/>
            <person name="Rombauts S."/>
            <person name="Zhao P.X."/>
            <person name="Zhou P."/>
            <person name="Barbe V."/>
            <person name="Bardou P."/>
            <person name="Bechner M."/>
            <person name="Bellec A."/>
            <person name="Berger A."/>
            <person name="Berges H."/>
            <person name="Bidwell S."/>
            <person name="Bisseling T."/>
            <person name="Choisne N."/>
            <person name="Couloux A."/>
            <person name="Denny R."/>
            <person name="Deshpande S."/>
            <person name="Dai X."/>
            <person name="Doyle J.J."/>
            <person name="Dudez A.M."/>
            <person name="Farmer A.D."/>
            <person name="Fouteau S."/>
            <person name="Franken C."/>
            <person name="Gibelin C."/>
            <person name="Gish J."/>
            <person name="Goldstein S."/>
            <person name="Gonzalez A.J."/>
            <person name="Green P.J."/>
            <person name="Hallab A."/>
            <person name="Hartog M."/>
            <person name="Hua A."/>
            <person name="Humphray S.J."/>
            <person name="Jeong D.H."/>
            <person name="Jing Y."/>
            <person name="Jocker A."/>
            <person name="Kenton S.M."/>
            <person name="Kim D.J."/>
            <person name="Klee K."/>
            <person name="Lai H."/>
            <person name="Lang C."/>
            <person name="Lin S."/>
            <person name="Macmil S.L."/>
            <person name="Magdelenat G."/>
            <person name="Matthews L."/>
            <person name="McCorrison J."/>
            <person name="Monaghan E.L."/>
            <person name="Mun J.H."/>
            <person name="Najar F.Z."/>
            <person name="Nicholson C."/>
            <person name="Noirot C."/>
            <person name="O'Bleness M."/>
            <person name="Paule C.R."/>
            <person name="Poulain J."/>
            <person name="Prion F."/>
            <person name="Qin B."/>
            <person name="Qu C."/>
            <person name="Retzel E.F."/>
            <person name="Riddle C."/>
            <person name="Sallet E."/>
            <person name="Samain S."/>
            <person name="Samson N."/>
            <person name="Sanders I."/>
            <person name="Saurat O."/>
            <person name="Scarpelli C."/>
            <person name="Schiex T."/>
            <person name="Segurens B."/>
            <person name="Severin A.J."/>
            <person name="Sherrier D.J."/>
            <person name="Shi R."/>
            <person name="Sims S."/>
            <person name="Singer S.R."/>
            <person name="Sinharoy S."/>
            <person name="Sterck L."/>
            <person name="Viollet A."/>
            <person name="Wang B.B."/>
            <person name="Wang K."/>
            <person name="Wang M."/>
            <person name="Wang X."/>
            <person name="Warfsmann J."/>
            <person name="Weissenbach J."/>
            <person name="White D.D."/>
            <person name="White J.D."/>
            <person name="Wiley G.B."/>
            <person name="Wincker P."/>
            <person name="Xing Y."/>
            <person name="Yang L."/>
            <person name="Yao Z."/>
            <person name="Ying F."/>
            <person name="Zhai J."/>
            <person name="Zhou L."/>
            <person name="Zuber A."/>
            <person name="Denarie J."/>
            <person name="Dixon R.A."/>
            <person name="May G.D."/>
            <person name="Schwartz D.C."/>
            <person name="Rogers J."/>
            <person name="Quetier F."/>
            <person name="Town C.D."/>
            <person name="Roe B.A."/>
        </authorList>
    </citation>
    <scope>NUCLEOTIDE SEQUENCE [LARGE SCALE GENOMIC DNA]</scope>
    <source>
        <strain evidence="1">A17</strain>
        <strain evidence="2 3">cv. Jemalong A17</strain>
    </source>
</reference>
<organism evidence="1 3">
    <name type="scientific">Medicago truncatula</name>
    <name type="common">Barrel medic</name>
    <name type="synonym">Medicago tribuloides</name>
    <dbReference type="NCBI Taxonomy" id="3880"/>
    <lineage>
        <taxon>Eukaryota</taxon>
        <taxon>Viridiplantae</taxon>
        <taxon>Streptophyta</taxon>
        <taxon>Embryophyta</taxon>
        <taxon>Tracheophyta</taxon>
        <taxon>Spermatophyta</taxon>
        <taxon>Magnoliopsida</taxon>
        <taxon>eudicotyledons</taxon>
        <taxon>Gunneridae</taxon>
        <taxon>Pentapetalae</taxon>
        <taxon>rosids</taxon>
        <taxon>fabids</taxon>
        <taxon>Fabales</taxon>
        <taxon>Fabaceae</taxon>
        <taxon>Papilionoideae</taxon>
        <taxon>50 kb inversion clade</taxon>
        <taxon>NPAAA clade</taxon>
        <taxon>Hologalegina</taxon>
        <taxon>IRL clade</taxon>
        <taxon>Trifolieae</taxon>
        <taxon>Medicago</taxon>
    </lineage>
</organism>
<gene>
    <name evidence="1" type="ordered locus">MTR_5g011415</name>
</gene>
<dbReference type="HOGENOM" id="CLU_3035399_0_0_1"/>
<proteinExistence type="predicted"/>